<sequence length="48" mass="5293">MKRPSKKDIKAAVDKLKLSNNAAGGTNEEVVVTPTEKKGSQRIRKRTI</sequence>
<dbReference type="KEGG" id="fgi:OP10G_2889"/>
<name>A0A068NSD0_FIMGI</name>
<proteinExistence type="predicted"/>
<dbReference type="AlphaFoldDB" id="A0A068NSD0"/>
<dbReference type="EMBL" id="CP007139">
    <property type="protein sequence ID" value="AIE86257.1"/>
    <property type="molecule type" value="Genomic_DNA"/>
</dbReference>
<organism evidence="1 2">
    <name type="scientific">Fimbriimonas ginsengisoli Gsoil 348</name>
    <dbReference type="NCBI Taxonomy" id="661478"/>
    <lineage>
        <taxon>Bacteria</taxon>
        <taxon>Bacillati</taxon>
        <taxon>Armatimonadota</taxon>
        <taxon>Fimbriimonadia</taxon>
        <taxon>Fimbriimonadales</taxon>
        <taxon>Fimbriimonadaceae</taxon>
        <taxon>Fimbriimonas</taxon>
    </lineage>
</organism>
<dbReference type="Proteomes" id="UP000027982">
    <property type="component" value="Chromosome"/>
</dbReference>
<keyword evidence="2" id="KW-1185">Reference proteome</keyword>
<reference evidence="1 2" key="1">
    <citation type="journal article" date="2014" name="PLoS ONE">
        <title>The first complete genome sequence of the class fimbriimonadia in the phylum armatimonadetes.</title>
        <authorList>
            <person name="Hu Z.Y."/>
            <person name="Wang Y.Z."/>
            <person name="Im W.T."/>
            <person name="Wang S.Y."/>
            <person name="Zhao G.P."/>
            <person name="Zheng H.J."/>
            <person name="Quan Z.X."/>
        </authorList>
    </citation>
    <scope>NUCLEOTIDE SEQUENCE [LARGE SCALE GENOMIC DNA]</scope>
    <source>
        <strain evidence="1">Gsoil 348</strain>
    </source>
</reference>
<gene>
    <name evidence="1" type="ORF">OP10G_2889</name>
</gene>
<evidence type="ECO:0000313" key="2">
    <source>
        <dbReference type="Proteomes" id="UP000027982"/>
    </source>
</evidence>
<accession>A0A068NSD0</accession>
<dbReference type="HOGENOM" id="CLU_3153067_0_0_0"/>
<evidence type="ECO:0000313" key="1">
    <source>
        <dbReference type="EMBL" id="AIE86257.1"/>
    </source>
</evidence>
<protein>
    <submittedName>
        <fullName evidence="1">Uncharacterized protein</fullName>
    </submittedName>
</protein>
<dbReference type="RefSeq" id="WP_158409240.1">
    <property type="nucleotide sequence ID" value="NZ_CP007139.1"/>
</dbReference>
<dbReference type="STRING" id="661478.OP10G_2889"/>